<dbReference type="WBParaSite" id="SPAL_0001414250.1">
    <property type="protein sequence ID" value="SPAL_0001414250.1"/>
    <property type="gene ID" value="SPAL_0001414250"/>
</dbReference>
<name>A0A0N5C888_STREA</name>
<organism evidence="1 2">
    <name type="scientific">Strongyloides papillosus</name>
    <name type="common">Intestinal threadworm</name>
    <dbReference type="NCBI Taxonomy" id="174720"/>
    <lineage>
        <taxon>Eukaryota</taxon>
        <taxon>Metazoa</taxon>
        <taxon>Ecdysozoa</taxon>
        <taxon>Nematoda</taxon>
        <taxon>Chromadorea</taxon>
        <taxon>Rhabditida</taxon>
        <taxon>Tylenchina</taxon>
        <taxon>Panagrolaimomorpha</taxon>
        <taxon>Strongyloidoidea</taxon>
        <taxon>Strongyloididae</taxon>
        <taxon>Strongyloides</taxon>
    </lineage>
</organism>
<evidence type="ECO:0000313" key="1">
    <source>
        <dbReference type="Proteomes" id="UP000046392"/>
    </source>
</evidence>
<accession>A0A0N5C888</accession>
<sequence>MIRDVVGFFETFLKVKVSLKDIEVEFVFPIQSGVFELCFSNKALKKTIEKSNKSVLAFFNRELIMDTHGQLKKNS</sequence>
<protein>
    <submittedName>
        <fullName evidence="2">DUF4911 domain-containing protein</fullName>
    </submittedName>
</protein>
<dbReference type="AlphaFoldDB" id="A0A0N5C888"/>
<dbReference type="Proteomes" id="UP000046392">
    <property type="component" value="Unplaced"/>
</dbReference>
<evidence type="ECO:0000313" key="2">
    <source>
        <dbReference type="WBParaSite" id="SPAL_0001414250.1"/>
    </source>
</evidence>
<reference evidence="2" key="1">
    <citation type="submission" date="2017-02" db="UniProtKB">
        <authorList>
            <consortium name="WormBaseParasite"/>
        </authorList>
    </citation>
    <scope>IDENTIFICATION</scope>
</reference>
<keyword evidence="1" id="KW-1185">Reference proteome</keyword>
<proteinExistence type="predicted"/>